<dbReference type="AlphaFoldDB" id="A0A4S2HE21"/>
<dbReference type="EMBL" id="SRXV01000001">
    <property type="protein sequence ID" value="TGY94246.1"/>
    <property type="molecule type" value="Genomic_DNA"/>
</dbReference>
<dbReference type="Pfam" id="PF03372">
    <property type="entry name" value="Exo_endo_phos"/>
    <property type="match status" value="1"/>
</dbReference>
<dbReference type="Proteomes" id="UP000305451">
    <property type="component" value="Unassembled WGS sequence"/>
</dbReference>
<dbReference type="Gene3D" id="3.60.10.10">
    <property type="entry name" value="Endonuclease/exonuclease/phosphatase"/>
    <property type="match status" value="1"/>
</dbReference>
<dbReference type="SUPFAM" id="SSF56219">
    <property type="entry name" value="DNase I-like"/>
    <property type="match status" value="1"/>
</dbReference>
<dbReference type="GO" id="GO:0003824">
    <property type="term" value="F:catalytic activity"/>
    <property type="evidence" value="ECO:0007669"/>
    <property type="project" value="InterPro"/>
</dbReference>
<dbReference type="OrthoDB" id="3808618at2"/>
<keyword evidence="1" id="KW-0812">Transmembrane</keyword>
<proteinExistence type="predicted"/>
<reference evidence="3 4" key="1">
    <citation type="journal article" date="2013" name="Int. J. Syst. Evol. Microbiol.">
        <title>Marinicauda pacifica gen. nov., sp. nov., a prosthecate alphaproteobacterium of the family Hyphomonadaceae isolated from deep seawater.</title>
        <authorList>
            <person name="Zhang X.Y."/>
            <person name="Li G.W."/>
            <person name="Wang C.S."/>
            <person name="Zhang Y.J."/>
            <person name="Xu X.W."/>
            <person name="Li H."/>
            <person name="Liu A."/>
            <person name="Liu C."/>
            <person name="Xie B.B."/>
            <person name="Qin Q.L."/>
            <person name="Xu Z."/>
            <person name="Chen X.L."/>
            <person name="Zhou B.C."/>
            <person name="Zhang Y.Z."/>
        </authorList>
    </citation>
    <scope>NUCLEOTIDE SEQUENCE [LARGE SCALE GENOMIC DNA]</scope>
    <source>
        <strain evidence="3 4">P-1 km-3</strain>
    </source>
</reference>
<organism evidence="3 4">
    <name type="scientific">Marinicauda pacifica</name>
    <dbReference type="NCBI Taxonomy" id="1133559"/>
    <lineage>
        <taxon>Bacteria</taxon>
        <taxon>Pseudomonadati</taxon>
        <taxon>Pseudomonadota</taxon>
        <taxon>Alphaproteobacteria</taxon>
        <taxon>Maricaulales</taxon>
        <taxon>Maricaulaceae</taxon>
        <taxon>Marinicauda</taxon>
    </lineage>
</organism>
<evidence type="ECO:0000259" key="2">
    <source>
        <dbReference type="Pfam" id="PF03372"/>
    </source>
</evidence>
<gene>
    <name evidence="3" type="ORF">E5162_02925</name>
</gene>
<keyword evidence="1" id="KW-0472">Membrane</keyword>
<feature type="domain" description="Endonuclease/exonuclease/phosphatase" evidence="2">
    <location>
        <begin position="109"/>
        <end position="305"/>
    </location>
</feature>
<protein>
    <recommendedName>
        <fullName evidence="2">Endonuclease/exonuclease/phosphatase domain-containing protein</fullName>
    </recommendedName>
</protein>
<comment type="caution">
    <text evidence="3">The sequence shown here is derived from an EMBL/GenBank/DDBJ whole genome shotgun (WGS) entry which is preliminary data.</text>
</comment>
<dbReference type="InterPro" id="IPR036691">
    <property type="entry name" value="Endo/exonu/phosph_ase_sf"/>
</dbReference>
<feature type="transmembrane region" description="Helical" evidence="1">
    <location>
        <begin position="68"/>
        <end position="85"/>
    </location>
</feature>
<name>A0A4S2HE21_9PROT</name>
<keyword evidence="4" id="KW-1185">Reference proteome</keyword>
<accession>A0A4S2HE21</accession>
<evidence type="ECO:0000313" key="4">
    <source>
        <dbReference type="Proteomes" id="UP000305451"/>
    </source>
</evidence>
<dbReference type="InterPro" id="IPR005135">
    <property type="entry name" value="Endo/exonuclease/phosphatase"/>
</dbReference>
<keyword evidence="1" id="KW-1133">Transmembrane helix</keyword>
<dbReference type="RefSeq" id="WP_135943442.1">
    <property type="nucleotide sequence ID" value="NZ_BMEI01000001.1"/>
</dbReference>
<evidence type="ECO:0000256" key="1">
    <source>
        <dbReference type="SAM" id="Phobius"/>
    </source>
</evidence>
<evidence type="ECO:0000313" key="3">
    <source>
        <dbReference type="EMBL" id="TGY94246.1"/>
    </source>
</evidence>
<sequence>MSRVKTLILAGLIAVPALALAVRLAGLVSIRADIIAMLWPLFVAAGLVTLAGLSLLRSPRWWPARITALVLAIGLIAAATPWAWLRTSSQSLPASQAPAEAPSETLRLVTLNVWAGNTDPDAAGRFLADGDFDVIALQEVSSAAGRTLDRIETSHPNQVGCRWRVRLLTRLPVNDAGCVDEEVLPAAWLSTTLQGEPVTIVAVHLARPVNESRHRRQVEGLAAWLAARPEHNLVLMGDFNVSQGSVLMRDLEAELAPLERVTIARRTWPSRHLSPVPVIGIDHVWLGPGLCAGAVRVGPHVGSDHRPVMAAVHACKGW</sequence>
<feature type="transmembrane region" description="Helical" evidence="1">
    <location>
        <begin position="37"/>
        <end position="56"/>
    </location>
</feature>